<feature type="compositionally biased region" description="Acidic residues" evidence="2">
    <location>
        <begin position="190"/>
        <end position="199"/>
    </location>
</feature>
<evidence type="ECO:0008006" key="4">
    <source>
        <dbReference type="Google" id="ProtNLM"/>
    </source>
</evidence>
<keyword evidence="1" id="KW-0175">Coiled coil</keyword>
<name>A0A7C1B439_9EURY</name>
<dbReference type="Gene3D" id="3.40.5.50">
    <property type="match status" value="1"/>
</dbReference>
<evidence type="ECO:0000313" key="3">
    <source>
        <dbReference type="EMBL" id="HDM36619.1"/>
    </source>
</evidence>
<proteinExistence type="predicted"/>
<dbReference type="Proteomes" id="UP000885863">
    <property type="component" value="Unassembled WGS sequence"/>
</dbReference>
<comment type="caution">
    <text evidence="3">The sequence shown here is derived from an EMBL/GenBank/DDBJ whole genome shotgun (WGS) entry which is preliminary data.</text>
</comment>
<reference evidence="3" key="1">
    <citation type="journal article" date="2020" name="mSystems">
        <title>Genome- and Community-Level Interaction Insights into Carbon Utilization and Element Cycling Functions of Hydrothermarchaeota in Hydrothermal Sediment.</title>
        <authorList>
            <person name="Zhou Z."/>
            <person name="Liu Y."/>
            <person name="Xu W."/>
            <person name="Pan J."/>
            <person name="Luo Z.H."/>
            <person name="Li M."/>
        </authorList>
    </citation>
    <scope>NUCLEOTIDE SEQUENCE [LARGE SCALE GENOMIC DNA]</scope>
    <source>
        <strain evidence="3">HyVt-185</strain>
    </source>
</reference>
<dbReference type="CDD" id="cd11714">
    <property type="entry name" value="GINS_A_archaea"/>
    <property type="match status" value="1"/>
</dbReference>
<dbReference type="AlphaFoldDB" id="A0A7C1B439"/>
<protein>
    <recommendedName>
        <fullName evidence="4">DNA replication complex GINS family protein</fullName>
    </recommendedName>
</protein>
<sequence length="208" mass="24289">MDLGKLWRFVDDERSSSTLQRLPASVYDEIRRYIHELEEEIRELEGKRRMYLEDELRSARIKVEELFEKRIFKVASLASSRLKQMPENLLPHEEDLYKDLVERIEALRGRVLGPILRKGEDEKSFIRGDDSIMDNFTIVRVLKDIPVFMGVYNGKSREYSLKKEDIVILPRSHAEGLCKKKVAIEVEIPGGEDDEDAERDQDALPVLQ</sequence>
<dbReference type="EMBL" id="DQZR01000220">
    <property type="protein sequence ID" value="HDM36619.1"/>
    <property type="molecule type" value="Genomic_DNA"/>
</dbReference>
<evidence type="ECO:0000256" key="1">
    <source>
        <dbReference type="SAM" id="Coils"/>
    </source>
</evidence>
<accession>A0A7C1B439</accession>
<dbReference type="Gene3D" id="1.20.58.1030">
    <property type="match status" value="1"/>
</dbReference>
<evidence type="ECO:0000256" key="2">
    <source>
        <dbReference type="SAM" id="MobiDB-lite"/>
    </source>
</evidence>
<feature type="region of interest" description="Disordered" evidence="2">
    <location>
        <begin position="189"/>
        <end position="208"/>
    </location>
</feature>
<feature type="coiled-coil region" evidence="1">
    <location>
        <begin position="27"/>
        <end position="69"/>
    </location>
</feature>
<organism evidence="3">
    <name type="scientific">Candidatus Syntropharchaeum butanivorans</name>
    <dbReference type="NCBI Taxonomy" id="1839936"/>
    <lineage>
        <taxon>Archaea</taxon>
        <taxon>Methanobacteriati</taxon>
        <taxon>Methanobacteriota</taxon>
        <taxon>Stenosarchaea group</taxon>
        <taxon>Methanomicrobia</taxon>
        <taxon>Methanosarcinales</taxon>
        <taxon>ANME-2 cluster</taxon>
        <taxon>Candidatus Syntropharchaeum</taxon>
    </lineage>
</organism>
<gene>
    <name evidence="3" type="ORF">ENG09_05140</name>
</gene>